<dbReference type="Proteomes" id="UP000230463">
    <property type="component" value="Unassembled WGS sequence"/>
</dbReference>
<dbReference type="RefSeq" id="WP_100099838.1">
    <property type="nucleotide sequence ID" value="NZ_MDUZ01000063.1"/>
</dbReference>
<evidence type="ECO:0000256" key="7">
    <source>
        <dbReference type="PROSITE-ProRule" id="PRU00169"/>
    </source>
</evidence>
<reference evidence="10 11" key="1">
    <citation type="journal article" date="2017" name="MBio">
        <title>Type VI secretion-mediated competition in the bee gut microbiome.</title>
        <authorList>
            <person name="Steele M.I."/>
            <person name="Kwong W.K."/>
            <person name="Powell J.E."/>
            <person name="Whiteley M."/>
            <person name="Moran N.A."/>
        </authorList>
    </citation>
    <scope>NUCLEOTIDE SEQUENCE [LARGE SCALE GENOMIC DNA]</scope>
    <source>
        <strain evidence="10 11">HK3</strain>
    </source>
</reference>
<keyword evidence="1 7" id="KW-0597">Phosphoprotein</keyword>
<keyword evidence="6" id="KW-0804">Transcription</keyword>
<dbReference type="GO" id="GO:0005524">
    <property type="term" value="F:ATP binding"/>
    <property type="evidence" value="ECO:0007669"/>
    <property type="project" value="UniProtKB-KW"/>
</dbReference>
<evidence type="ECO:0000256" key="4">
    <source>
        <dbReference type="ARBA" id="ARBA00023012"/>
    </source>
</evidence>
<gene>
    <name evidence="10" type="ORF">BHC57_11260</name>
</gene>
<dbReference type="InterPro" id="IPR002197">
    <property type="entry name" value="HTH_Fis"/>
</dbReference>
<dbReference type="InterPro" id="IPR009057">
    <property type="entry name" value="Homeodomain-like_sf"/>
</dbReference>
<dbReference type="Gene3D" id="1.10.10.60">
    <property type="entry name" value="Homeodomain-like"/>
    <property type="match status" value="1"/>
</dbReference>
<dbReference type="SUPFAM" id="SSF52540">
    <property type="entry name" value="P-loop containing nucleoside triphosphate hydrolases"/>
    <property type="match status" value="1"/>
</dbReference>
<evidence type="ECO:0000313" key="10">
    <source>
        <dbReference type="EMBL" id="PIT58745.1"/>
    </source>
</evidence>
<evidence type="ECO:0000256" key="3">
    <source>
        <dbReference type="ARBA" id="ARBA00022840"/>
    </source>
</evidence>
<evidence type="ECO:0000259" key="8">
    <source>
        <dbReference type="PROSITE" id="PS50045"/>
    </source>
</evidence>
<evidence type="ECO:0000256" key="1">
    <source>
        <dbReference type="ARBA" id="ARBA00022553"/>
    </source>
</evidence>
<evidence type="ECO:0000313" key="11">
    <source>
        <dbReference type="Proteomes" id="UP000230463"/>
    </source>
</evidence>
<dbReference type="Gene3D" id="1.10.8.60">
    <property type="match status" value="1"/>
</dbReference>
<keyword evidence="4" id="KW-0902">Two-component regulatory system</keyword>
<dbReference type="InterPro" id="IPR002078">
    <property type="entry name" value="Sigma_54_int"/>
</dbReference>
<dbReference type="InterPro" id="IPR001789">
    <property type="entry name" value="Sig_transdc_resp-reg_receiver"/>
</dbReference>
<dbReference type="InterPro" id="IPR027417">
    <property type="entry name" value="P-loop_NTPase"/>
</dbReference>
<dbReference type="GO" id="GO:0006355">
    <property type="term" value="P:regulation of DNA-templated transcription"/>
    <property type="evidence" value="ECO:0007669"/>
    <property type="project" value="InterPro"/>
</dbReference>
<dbReference type="PANTHER" id="PTHR32071">
    <property type="entry name" value="TRANSCRIPTIONAL REGULATORY PROTEIN"/>
    <property type="match status" value="1"/>
</dbReference>
<evidence type="ECO:0000256" key="5">
    <source>
        <dbReference type="ARBA" id="ARBA00023015"/>
    </source>
</evidence>
<name>A0A855FMH2_9NEIS</name>
<feature type="modified residue" description="4-aspartylphosphate" evidence="7">
    <location>
        <position position="54"/>
    </location>
</feature>
<dbReference type="SMART" id="SM00448">
    <property type="entry name" value="REC"/>
    <property type="match status" value="1"/>
</dbReference>
<dbReference type="FunFam" id="3.40.50.2300:FF:000018">
    <property type="entry name" value="DNA-binding transcriptional regulator NtrC"/>
    <property type="match status" value="1"/>
</dbReference>
<dbReference type="SUPFAM" id="SSF52172">
    <property type="entry name" value="CheY-like"/>
    <property type="match status" value="1"/>
</dbReference>
<comment type="caution">
    <text evidence="10">The sequence shown here is derived from an EMBL/GenBank/DDBJ whole genome shotgun (WGS) entry which is preliminary data.</text>
</comment>
<dbReference type="Pfam" id="PF14532">
    <property type="entry name" value="Sigma54_activ_2"/>
    <property type="match status" value="1"/>
</dbReference>
<dbReference type="GO" id="GO:0043565">
    <property type="term" value="F:sequence-specific DNA binding"/>
    <property type="evidence" value="ECO:0007669"/>
    <property type="project" value="InterPro"/>
</dbReference>
<dbReference type="EMBL" id="MEIU01000070">
    <property type="protein sequence ID" value="PIT58745.1"/>
    <property type="molecule type" value="Genomic_DNA"/>
</dbReference>
<keyword evidence="2" id="KW-0547">Nucleotide-binding</keyword>
<dbReference type="Pfam" id="PF00072">
    <property type="entry name" value="Response_reg"/>
    <property type="match status" value="1"/>
</dbReference>
<protein>
    <submittedName>
        <fullName evidence="10">Transcriptional regulator</fullName>
    </submittedName>
</protein>
<dbReference type="CDD" id="cd17550">
    <property type="entry name" value="REC_NtrX-like"/>
    <property type="match status" value="1"/>
</dbReference>
<dbReference type="Gene3D" id="3.40.50.300">
    <property type="entry name" value="P-loop containing nucleotide triphosphate hydrolases"/>
    <property type="match status" value="1"/>
</dbReference>
<keyword evidence="3" id="KW-0067">ATP-binding</keyword>
<dbReference type="AlphaFoldDB" id="A0A855FMH2"/>
<evidence type="ECO:0000256" key="6">
    <source>
        <dbReference type="ARBA" id="ARBA00023163"/>
    </source>
</evidence>
<dbReference type="PROSITE" id="PS50110">
    <property type="entry name" value="RESPONSE_REGULATORY"/>
    <property type="match status" value="1"/>
</dbReference>
<dbReference type="Pfam" id="PF25601">
    <property type="entry name" value="AAA_lid_14"/>
    <property type="match status" value="1"/>
</dbReference>
<dbReference type="PROSITE" id="PS50045">
    <property type="entry name" value="SIGMA54_INTERACT_4"/>
    <property type="match status" value="1"/>
</dbReference>
<keyword evidence="5" id="KW-0805">Transcription regulation</keyword>
<evidence type="ECO:0000259" key="9">
    <source>
        <dbReference type="PROSITE" id="PS50110"/>
    </source>
</evidence>
<dbReference type="SUPFAM" id="SSF46689">
    <property type="entry name" value="Homeodomain-like"/>
    <property type="match status" value="1"/>
</dbReference>
<proteinExistence type="predicted"/>
<dbReference type="GO" id="GO:0000160">
    <property type="term" value="P:phosphorelay signal transduction system"/>
    <property type="evidence" value="ECO:0007669"/>
    <property type="project" value="UniProtKB-KW"/>
</dbReference>
<accession>A0A855FMH2</accession>
<sequence>MRSSDILIVDDEVGIRDLLSEILQDEGYTVTTAENADTARQLRQQTRPAMVLLDIWMPDCDGITLLKEWAKSGQLTMPVVMMSGHASIDTAIEATKIGALDFLEKPISLQKLLSTVDRALKYGQMQAASNLSLDKLGHSPAIKELNQHLERIAKFSTPVLLTGELGSPFELVARSFHKSATPWVEPSKVEQIVDAPIELLQKATGGILYLGDIAQYGKSTQQSIGFILTKADRYNVRIICVCSRPIKEMITDPLQDNKLLNTLSSLIVAIPPLRSQLDDMVFLVEQITTELAESQKIPPVKFTTAALNELRQYDWPGNLEQLRSVVKSLMLTTENSEIDVNAISTILNQFKYNHPHESMTGFNFDLPLRELREDLERRYFEYHIAQEGHNMSKVAQKVGLERTHLYRKLKQLGIQFSRRQTENKSC</sequence>
<dbReference type="PANTHER" id="PTHR32071:SF17">
    <property type="entry name" value="TRANSCRIPTIONAL REGULATOR (NTRC FAMILY)"/>
    <property type="match status" value="1"/>
</dbReference>
<feature type="domain" description="Response regulatory" evidence="9">
    <location>
        <begin position="5"/>
        <end position="120"/>
    </location>
</feature>
<dbReference type="InterPro" id="IPR011006">
    <property type="entry name" value="CheY-like_superfamily"/>
</dbReference>
<evidence type="ECO:0000256" key="2">
    <source>
        <dbReference type="ARBA" id="ARBA00022741"/>
    </source>
</evidence>
<organism evidence="10 11">
    <name type="scientific">Snodgrassella alvi</name>
    <dbReference type="NCBI Taxonomy" id="1196083"/>
    <lineage>
        <taxon>Bacteria</taxon>
        <taxon>Pseudomonadati</taxon>
        <taxon>Pseudomonadota</taxon>
        <taxon>Betaproteobacteria</taxon>
        <taxon>Neisseriales</taxon>
        <taxon>Neisseriaceae</taxon>
        <taxon>Snodgrassella</taxon>
    </lineage>
</organism>
<dbReference type="OrthoDB" id="9808843at2"/>
<feature type="domain" description="Sigma-54 factor interaction" evidence="8">
    <location>
        <begin position="135"/>
        <end position="331"/>
    </location>
</feature>
<dbReference type="Gene3D" id="3.40.50.2300">
    <property type="match status" value="1"/>
</dbReference>
<dbReference type="Pfam" id="PF02954">
    <property type="entry name" value="HTH_8"/>
    <property type="match status" value="1"/>
</dbReference>
<dbReference type="InterPro" id="IPR058031">
    <property type="entry name" value="AAA_lid_NorR"/>
</dbReference>